<keyword evidence="2" id="KW-1185">Reference proteome</keyword>
<dbReference type="RefSeq" id="WP_285149977.1">
    <property type="nucleotide sequence ID" value="NZ_JASSOM010000066.1"/>
</dbReference>
<name>A0AAP4FWE7_9ENTR</name>
<organism evidence="1 2">
    <name type="scientific">Lelliottia wanjuensis</name>
    <dbReference type="NCBI Taxonomy" id="3050585"/>
    <lineage>
        <taxon>Bacteria</taxon>
        <taxon>Pseudomonadati</taxon>
        <taxon>Pseudomonadota</taxon>
        <taxon>Gammaproteobacteria</taxon>
        <taxon>Enterobacterales</taxon>
        <taxon>Enterobacteriaceae</taxon>
        <taxon>Lelliottia</taxon>
    </lineage>
</organism>
<proteinExistence type="predicted"/>
<gene>
    <name evidence="1" type="ORF">QQF32_17755</name>
</gene>
<comment type="caution">
    <text evidence="1">The sequence shown here is derived from an EMBL/GenBank/DDBJ whole genome shotgun (WGS) entry which is preliminary data.</text>
</comment>
<dbReference type="EMBL" id="JASSOM010000066">
    <property type="protein sequence ID" value="MDK9365044.1"/>
    <property type="molecule type" value="Genomic_DNA"/>
</dbReference>
<protein>
    <submittedName>
        <fullName evidence="1">Uncharacterized protein</fullName>
    </submittedName>
</protein>
<evidence type="ECO:0000313" key="2">
    <source>
        <dbReference type="Proteomes" id="UP001223214"/>
    </source>
</evidence>
<sequence>MKMNKTTLSWTLIALAIVTPLLYAWYIHYQRNHFSCESHLTIVDDNYILDVVADYSFSGGTGNYETSGDYIQLGQPPVAISNKIEFNYWREGDSVIMVSSDTNERPKRSQAFRHNIPDFFQVRDRGLKMEIIPANASSYLFIYGNAPVFYCTKG</sequence>
<dbReference type="AlphaFoldDB" id="A0AAP4FWE7"/>
<reference evidence="1 2" key="1">
    <citation type="submission" date="2023-06" db="EMBL/GenBank/DDBJ databases">
        <title>Identification and characterization of antibiotic-resistant Gram-negative bacteria.</title>
        <authorList>
            <person name="Cho G.-S."/>
            <person name="Lee J."/>
            <person name="Tai E."/>
            <person name="Jeong S."/>
            <person name="Kim I."/>
            <person name="Kim B.-E."/>
            <person name="Jeong M.-I."/>
            <person name="Oh K.-K."/>
            <person name="Franz C.M.A.P."/>
        </authorList>
    </citation>
    <scope>NUCLEOTIDE SEQUENCE [LARGE SCALE GENOMIC DNA]</scope>
    <source>
        <strain evidence="1 2">V106_12</strain>
    </source>
</reference>
<evidence type="ECO:0000313" key="1">
    <source>
        <dbReference type="EMBL" id="MDK9365044.1"/>
    </source>
</evidence>
<accession>A0AAP4FWE7</accession>
<dbReference type="Proteomes" id="UP001223214">
    <property type="component" value="Unassembled WGS sequence"/>
</dbReference>